<dbReference type="Gene3D" id="2.170.130.10">
    <property type="entry name" value="TonB-dependent receptor, plug domain"/>
    <property type="match status" value="1"/>
</dbReference>
<evidence type="ECO:0000259" key="13">
    <source>
        <dbReference type="Pfam" id="PF00593"/>
    </source>
</evidence>
<dbReference type="RefSeq" id="WP_096342980.1">
    <property type="nucleotide sequence ID" value="NZ_NWMW01000001.1"/>
</dbReference>
<keyword evidence="8 15" id="KW-0675">Receptor</keyword>
<keyword evidence="2 10" id="KW-0813">Transport</keyword>
<keyword evidence="9 10" id="KW-0998">Cell outer membrane</keyword>
<dbReference type="InterPro" id="IPR039426">
    <property type="entry name" value="TonB-dep_rcpt-like"/>
</dbReference>
<name>A0A2A4BA85_9SPHN</name>
<evidence type="ECO:0000256" key="3">
    <source>
        <dbReference type="ARBA" id="ARBA00022452"/>
    </source>
</evidence>
<comment type="caution">
    <text evidence="15">The sequence shown here is derived from an EMBL/GenBank/DDBJ whole genome shotgun (WGS) entry which is preliminary data.</text>
</comment>
<feature type="domain" description="TonB-dependent receptor plug" evidence="14">
    <location>
        <begin position="53"/>
        <end position="158"/>
    </location>
</feature>
<evidence type="ECO:0000256" key="1">
    <source>
        <dbReference type="ARBA" id="ARBA00004571"/>
    </source>
</evidence>
<dbReference type="Pfam" id="PF07715">
    <property type="entry name" value="Plug"/>
    <property type="match status" value="1"/>
</dbReference>
<keyword evidence="5 12" id="KW-0732">Signal</keyword>
<feature type="chain" id="PRO_5012404317" evidence="12">
    <location>
        <begin position="24"/>
        <end position="648"/>
    </location>
</feature>
<keyword evidence="7 10" id="KW-0472">Membrane</keyword>
<dbReference type="Proteomes" id="UP000218366">
    <property type="component" value="Unassembled WGS sequence"/>
</dbReference>
<evidence type="ECO:0000256" key="10">
    <source>
        <dbReference type="PROSITE-ProRule" id="PRU01360"/>
    </source>
</evidence>
<evidence type="ECO:0000256" key="7">
    <source>
        <dbReference type="ARBA" id="ARBA00023136"/>
    </source>
</evidence>
<evidence type="ECO:0000256" key="5">
    <source>
        <dbReference type="ARBA" id="ARBA00022729"/>
    </source>
</evidence>
<gene>
    <name evidence="15" type="ORF">COC42_00410</name>
</gene>
<comment type="similarity">
    <text evidence="10 11">Belongs to the TonB-dependent receptor family.</text>
</comment>
<dbReference type="InterPro" id="IPR012910">
    <property type="entry name" value="Plug_dom"/>
</dbReference>
<evidence type="ECO:0000256" key="4">
    <source>
        <dbReference type="ARBA" id="ARBA00022692"/>
    </source>
</evidence>
<evidence type="ECO:0000256" key="11">
    <source>
        <dbReference type="RuleBase" id="RU003357"/>
    </source>
</evidence>
<organism evidence="15 16">
    <name type="scientific">Sphingomonas spermidinifaciens</name>
    <dbReference type="NCBI Taxonomy" id="1141889"/>
    <lineage>
        <taxon>Bacteria</taxon>
        <taxon>Pseudomonadati</taxon>
        <taxon>Pseudomonadota</taxon>
        <taxon>Alphaproteobacteria</taxon>
        <taxon>Sphingomonadales</taxon>
        <taxon>Sphingomonadaceae</taxon>
        <taxon>Sphingomonas</taxon>
    </lineage>
</organism>
<reference evidence="15 16" key="1">
    <citation type="submission" date="2017-09" db="EMBL/GenBank/DDBJ databases">
        <title>Sphingomonas spermidinifaciens 9NM-10, whole genome shotgun sequence.</title>
        <authorList>
            <person name="Feng G."/>
            <person name="Zhu H."/>
        </authorList>
    </citation>
    <scope>NUCLEOTIDE SEQUENCE [LARGE SCALE GENOMIC DNA]</scope>
    <source>
        <strain evidence="15 16">9NM-10</strain>
    </source>
</reference>
<comment type="subcellular location">
    <subcellularLocation>
        <location evidence="1 10">Cell outer membrane</location>
        <topology evidence="1 10">Multi-pass membrane protein</topology>
    </subcellularLocation>
</comment>
<accession>A0A2A4BA85</accession>
<dbReference type="GO" id="GO:0009279">
    <property type="term" value="C:cell outer membrane"/>
    <property type="evidence" value="ECO:0007669"/>
    <property type="project" value="UniProtKB-SubCell"/>
</dbReference>
<dbReference type="InterPro" id="IPR037066">
    <property type="entry name" value="Plug_dom_sf"/>
</dbReference>
<feature type="domain" description="TonB-dependent receptor-like beta-barrel" evidence="13">
    <location>
        <begin position="303"/>
        <end position="622"/>
    </location>
</feature>
<keyword evidence="4 10" id="KW-0812">Transmembrane</keyword>
<dbReference type="PROSITE" id="PS52016">
    <property type="entry name" value="TONB_DEPENDENT_REC_3"/>
    <property type="match status" value="1"/>
</dbReference>
<evidence type="ECO:0000256" key="8">
    <source>
        <dbReference type="ARBA" id="ARBA00023170"/>
    </source>
</evidence>
<keyword evidence="6 11" id="KW-0798">TonB box</keyword>
<keyword evidence="3 10" id="KW-1134">Transmembrane beta strand</keyword>
<dbReference type="SUPFAM" id="SSF56935">
    <property type="entry name" value="Porins"/>
    <property type="match status" value="1"/>
</dbReference>
<dbReference type="PANTHER" id="PTHR30069:SF29">
    <property type="entry name" value="HEMOGLOBIN AND HEMOGLOBIN-HAPTOGLOBIN-BINDING PROTEIN 1-RELATED"/>
    <property type="match status" value="1"/>
</dbReference>
<dbReference type="EMBL" id="NWMW01000001">
    <property type="protein sequence ID" value="PCD04586.1"/>
    <property type="molecule type" value="Genomic_DNA"/>
</dbReference>
<dbReference type="GO" id="GO:0044718">
    <property type="term" value="P:siderophore transmembrane transport"/>
    <property type="evidence" value="ECO:0007669"/>
    <property type="project" value="TreeGrafter"/>
</dbReference>
<dbReference type="AlphaFoldDB" id="A0A2A4BA85"/>
<feature type="signal peptide" evidence="12">
    <location>
        <begin position="1"/>
        <end position="23"/>
    </location>
</feature>
<sequence length="648" mass="69537">MTTIQVSLIALAAAASLAAPAAAQTDPSQPARDAEGNAIVVTATRSTGAVEAATVPASLTVLSADDLEERQVRVVTDVLRDVPGLAVSQTGGRGGLTQVRVRGAESNHVLVLVDGIEVSDPYQGEFDWNTLAADDGARIEVLRGQQSSLYGSDAIGGVIHYITATGREAPGVSLRVEGGSFDTLAGNARIAGAGETVDYALTGTLYRTDGQPTARGGVRNVGVTSASGSAKASWTPADNFRLTAVGRYSYTDALTNNSDGDFASPTFGYTVDSPGVRTRIDGAYGLVRGDLSLLDGRWTHALTGQVADTVRQGLTPDGLDYGNKGRRWKGSYETGLRLGDDRVGHRLTAAVDYEHEAYRTTTPSPFAFQGRRTTENWGFVGQYELTVGEALSAGASIRHDANNRFADATTWRAQAGYRLPFGLRVRGAYGTGVKNPGYFDLFGYSDGRYIGNPNLRPEKSEGWEVGLDQQIGDRATIGATYFDNRLKDEIFVTYPAPDFVATPSNRATRSKQHGVEAFVSARPVDQLKIDLAYTYTDATENGVREVRRPRHVGSVNVTAFSTDKRFSGTFTARYNGRQDDLAFIDPSFVPVTVSLEEFVIVNFAAGYKLTDKLSLFGRVENLVGERNEEVFSFVGNGRAAYGGVRARF</sequence>
<evidence type="ECO:0000256" key="9">
    <source>
        <dbReference type="ARBA" id="ARBA00023237"/>
    </source>
</evidence>
<proteinExistence type="inferred from homology"/>
<dbReference type="InterPro" id="IPR000531">
    <property type="entry name" value="Beta-barrel_TonB"/>
</dbReference>
<evidence type="ECO:0000256" key="2">
    <source>
        <dbReference type="ARBA" id="ARBA00022448"/>
    </source>
</evidence>
<keyword evidence="16" id="KW-1185">Reference proteome</keyword>
<dbReference type="OrthoDB" id="9796221at2"/>
<dbReference type="PANTHER" id="PTHR30069">
    <property type="entry name" value="TONB-DEPENDENT OUTER MEMBRANE RECEPTOR"/>
    <property type="match status" value="1"/>
</dbReference>
<evidence type="ECO:0000256" key="6">
    <source>
        <dbReference type="ARBA" id="ARBA00023077"/>
    </source>
</evidence>
<evidence type="ECO:0000313" key="16">
    <source>
        <dbReference type="Proteomes" id="UP000218366"/>
    </source>
</evidence>
<evidence type="ECO:0000259" key="14">
    <source>
        <dbReference type="Pfam" id="PF07715"/>
    </source>
</evidence>
<dbReference type="Gene3D" id="2.40.170.20">
    <property type="entry name" value="TonB-dependent receptor, beta-barrel domain"/>
    <property type="match status" value="1"/>
</dbReference>
<dbReference type="Pfam" id="PF00593">
    <property type="entry name" value="TonB_dep_Rec_b-barrel"/>
    <property type="match status" value="1"/>
</dbReference>
<evidence type="ECO:0000256" key="12">
    <source>
        <dbReference type="SAM" id="SignalP"/>
    </source>
</evidence>
<dbReference type="CDD" id="cd01347">
    <property type="entry name" value="ligand_gated_channel"/>
    <property type="match status" value="1"/>
</dbReference>
<dbReference type="InterPro" id="IPR036942">
    <property type="entry name" value="Beta-barrel_TonB_sf"/>
</dbReference>
<evidence type="ECO:0000313" key="15">
    <source>
        <dbReference type="EMBL" id="PCD04586.1"/>
    </source>
</evidence>
<dbReference type="GO" id="GO:0015344">
    <property type="term" value="F:siderophore uptake transmembrane transporter activity"/>
    <property type="evidence" value="ECO:0007669"/>
    <property type="project" value="TreeGrafter"/>
</dbReference>
<protein>
    <submittedName>
        <fullName evidence="15">TonB-dependent receptor</fullName>
    </submittedName>
</protein>